<dbReference type="AlphaFoldDB" id="A0A4U5PPY6"/>
<name>A0A4U5PPY6_POPAL</name>
<protein>
    <submittedName>
        <fullName evidence="1">Uncharacterized protein</fullName>
    </submittedName>
</protein>
<evidence type="ECO:0000313" key="1">
    <source>
        <dbReference type="EMBL" id="TKR98890.1"/>
    </source>
</evidence>
<sequence length="123" mass="14147">MKCSNFDGFTPRRAKSTCKKRIRHIKYLWNRNRATGLEFSCATETEIDKVKCEENYLGQCMSSSTAKGVHHGSRSVEDGLDLHSANTGDGLCERMDEKNVTVCVKRERSTDFLRRGDLWRRRA</sequence>
<dbReference type="EMBL" id="RCHU01000655">
    <property type="protein sequence ID" value="TKR98890.1"/>
    <property type="molecule type" value="Genomic_DNA"/>
</dbReference>
<accession>A0A4U5PPY6</accession>
<proteinExistence type="predicted"/>
<reference evidence="1" key="1">
    <citation type="submission" date="2018-10" db="EMBL/GenBank/DDBJ databases">
        <title>Population genomic analysis revealed the cold adaptation of white poplar.</title>
        <authorList>
            <person name="Liu Y.-J."/>
        </authorList>
    </citation>
    <scope>NUCLEOTIDE SEQUENCE [LARGE SCALE GENOMIC DNA]</scope>
    <source>
        <strain evidence="1">PAL-ZL1</strain>
    </source>
</reference>
<organism evidence="1">
    <name type="scientific">Populus alba</name>
    <name type="common">White poplar</name>
    <dbReference type="NCBI Taxonomy" id="43335"/>
    <lineage>
        <taxon>Eukaryota</taxon>
        <taxon>Viridiplantae</taxon>
        <taxon>Streptophyta</taxon>
        <taxon>Embryophyta</taxon>
        <taxon>Tracheophyta</taxon>
        <taxon>Spermatophyta</taxon>
        <taxon>Magnoliopsida</taxon>
        <taxon>eudicotyledons</taxon>
        <taxon>Gunneridae</taxon>
        <taxon>Pentapetalae</taxon>
        <taxon>rosids</taxon>
        <taxon>fabids</taxon>
        <taxon>Malpighiales</taxon>
        <taxon>Salicaceae</taxon>
        <taxon>Saliceae</taxon>
        <taxon>Populus</taxon>
    </lineage>
</organism>
<gene>
    <name evidence="1" type="ORF">D5086_0000198530</name>
</gene>
<comment type="caution">
    <text evidence="1">The sequence shown here is derived from an EMBL/GenBank/DDBJ whole genome shotgun (WGS) entry which is preliminary data.</text>
</comment>